<keyword evidence="18" id="KW-1185">Reference proteome</keyword>
<sequence>MITWLIEHWQQIIFTIWLVYFALLVGTILLQKRNPISSIAWILSLALLPVLGLFIYHFFGPKKIERQKMSRAEKRLFVHRQQEIWKHKIEPNAIDDRHCPIVNLIRQITNMPPTYTTAYEIYSGGEATYKAIFSAIEKATEYILLEYYIFAPDQTGTALRDLLIKKLNEGLKIYLLVDSMGSIKLRRRFMQDFERAGGHLCYFHKLGLGGGMLSLINFRNHRKIIICDGNVAFTGGVNITDTQDLRLDPGAYHDVHMRFEGPIVDWFETVFTEDWYYSNRNDGKLLEFLKNKSDARLLQQKEQAELLTEKTKIPSLSMQLIPSGPDNELAPILRVMVEAMHLAQRRIYLTTPYFVPDQSALFALTSAALRGVDVKVLVPKKTDTYIVGKAAQSWYEDLITCGIEVYTYLPRMLHTKTMIVDDDISFIGSTNFDYRSFYLNFELSVISYSDKINKSLSDEFYQTLEQSELVALTKLPLNERLIQASARLLSPIL</sequence>
<evidence type="ECO:0000256" key="3">
    <source>
        <dbReference type="ARBA" id="ARBA00022516"/>
    </source>
</evidence>
<evidence type="ECO:0000256" key="8">
    <source>
        <dbReference type="ARBA" id="ARBA00023098"/>
    </source>
</evidence>
<evidence type="ECO:0000256" key="9">
    <source>
        <dbReference type="ARBA" id="ARBA00023136"/>
    </source>
</evidence>
<keyword evidence="5 13" id="KW-0812">Transmembrane</keyword>
<evidence type="ECO:0000313" key="15">
    <source>
        <dbReference type="EMBL" id="QPT39577.1"/>
    </source>
</evidence>
<evidence type="ECO:0000313" key="16">
    <source>
        <dbReference type="EMBL" id="SUA56758.1"/>
    </source>
</evidence>
<name>A0A378XIV4_9BURK</name>
<dbReference type="Proteomes" id="UP000254603">
    <property type="component" value="Unassembled WGS sequence"/>
</dbReference>
<dbReference type="Gene3D" id="3.30.870.10">
    <property type="entry name" value="Endonuclease Chain A"/>
    <property type="match status" value="2"/>
</dbReference>
<evidence type="ECO:0000256" key="11">
    <source>
        <dbReference type="ARBA" id="ARBA00023264"/>
    </source>
</evidence>
<dbReference type="NCBIfam" id="TIGR04265">
    <property type="entry name" value="bac_cardiolipin"/>
    <property type="match status" value="1"/>
</dbReference>
<keyword evidence="3" id="KW-0444">Lipid biosynthesis</keyword>
<dbReference type="InterPro" id="IPR001736">
    <property type="entry name" value="PLipase_D/transphosphatidylase"/>
</dbReference>
<keyword evidence="8" id="KW-0443">Lipid metabolism</keyword>
<reference evidence="16 17" key="1">
    <citation type="submission" date="2018-06" db="EMBL/GenBank/DDBJ databases">
        <authorList>
            <consortium name="Pathogen Informatics"/>
            <person name="Doyle S."/>
        </authorList>
    </citation>
    <scope>NUCLEOTIDE SEQUENCE [LARGE SCALE GENOMIC DNA]</scope>
    <source>
        <strain evidence="16 17">NCTC11997</strain>
    </source>
</reference>
<keyword evidence="9 13" id="KW-0472">Membrane</keyword>
<dbReference type="CDD" id="cd09112">
    <property type="entry name" value="PLDc_CLS_2"/>
    <property type="match status" value="1"/>
</dbReference>
<evidence type="ECO:0000256" key="12">
    <source>
        <dbReference type="NCBIfam" id="TIGR04265"/>
    </source>
</evidence>
<feature type="domain" description="PLD phosphodiesterase" evidence="14">
    <location>
        <begin position="216"/>
        <end position="243"/>
    </location>
</feature>
<evidence type="ECO:0000256" key="10">
    <source>
        <dbReference type="ARBA" id="ARBA00023209"/>
    </source>
</evidence>
<dbReference type="GO" id="GO:0032049">
    <property type="term" value="P:cardiolipin biosynthetic process"/>
    <property type="evidence" value="ECO:0007669"/>
    <property type="project" value="UniProtKB-UniRule"/>
</dbReference>
<dbReference type="Pfam" id="PF13091">
    <property type="entry name" value="PLDc_2"/>
    <property type="match status" value="2"/>
</dbReference>
<feature type="transmembrane region" description="Helical" evidence="13">
    <location>
        <begin position="36"/>
        <end position="59"/>
    </location>
</feature>
<keyword evidence="7 13" id="KW-1133">Transmembrane helix</keyword>
<dbReference type="CDD" id="cd09110">
    <property type="entry name" value="PLDc_CLS_1"/>
    <property type="match status" value="1"/>
</dbReference>
<dbReference type="PANTHER" id="PTHR21248">
    <property type="entry name" value="CARDIOLIPIN SYNTHASE"/>
    <property type="match status" value="1"/>
</dbReference>
<dbReference type="EC" id="2.7.8.-" evidence="12"/>
<dbReference type="RefSeq" id="WP_018573607.1">
    <property type="nucleotide sequence ID" value="NZ_CP065725.1"/>
</dbReference>
<keyword evidence="11" id="KW-1208">Phospholipid metabolism</keyword>
<dbReference type="PANTHER" id="PTHR21248:SF22">
    <property type="entry name" value="PHOSPHOLIPASE D"/>
    <property type="match status" value="1"/>
</dbReference>
<dbReference type="EMBL" id="CP065725">
    <property type="protein sequence ID" value="QPT39577.1"/>
    <property type="molecule type" value="Genomic_DNA"/>
</dbReference>
<evidence type="ECO:0000256" key="1">
    <source>
        <dbReference type="ARBA" id="ARBA00004651"/>
    </source>
</evidence>
<dbReference type="Pfam" id="PF13396">
    <property type="entry name" value="PLDc_N"/>
    <property type="match status" value="1"/>
</dbReference>
<dbReference type="Proteomes" id="UP000594903">
    <property type="component" value="Chromosome"/>
</dbReference>
<evidence type="ECO:0000256" key="5">
    <source>
        <dbReference type="ARBA" id="ARBA00022692"/>
    </source>
</evidence>
<proteinExistence type="predicted"/>
<evidence type="ECO:0000313" key="18">
    <source>
        <dbReference type="Proteomes" id="UP000594903"/>
    </source>
</evidence>
<dbReference type="GO" id="GO:0005886">
    <property type="term" value="C:plasma membrane"/>
    <property type="evidence" value="ECO:0007669"/>
    <property type="project" value="UniProtKB-SubCell"/>
</dbReference>
<dbReference type="SMART" id="SM00155">
    <property type="entry name" value="PLDc"/>
    <property type="match status" value="2"/>
</dbReference>
<protein>
    <recommendedName>
        <fullName evidence="12">Cardiolipin synthase</fullName>
        <ecNumber evidence="12">2.7.8.-</ecNumber>
    </recommendedName>
</protein>
<comment type="subcellular location">
    <subcellularLocation>
        <location evidence="1">Cell membrane</location>
        <topology evidence="1">Multi-pass membrane protein</topology>
    </subcellularLocation>
</comment>
<evidence type="ECO:0000256" key="2">
    <source>
        <dbReference type="ARBA" id="ARBA00022475"/>
    </source>
</evidence>
<dbReference type="InterPro" id="IPR025202">
    <property type="entry name" value="PLD-like_dom"/>
</dbReference>
<evidence type="ECO:0000256" key="7">
    <source>
        <dbReference type="ARBA" id="ARBA00022989"/>
    </source>
</evidence>
<keyword evidence="4 16" id="KW-0808">Transferase</keyword>
<keyword evidence="6" id="KW-0677">Repeat</keyword>
<evidence type="ECO:0000313" key="17">
    <source>
        <dbReference type="Proteomes" id="UP000254603"/>
    </source>
</evidence>
<evidence type="ECO:0000256" key="13">
    <source>
        <dbReference type="SAM" id="Phobius"/>
    </source>
</evidence>
<gene>
    <name evidence="16" type="primary">cls_2</name>
    <name evidence="15" type="synonym">cls</name>
    <name evidence="15" type="ORF">I6G29_10540</name>
    <name evidence="16" type="ORF">NCTC11997_02171</name>
</gene>
<keyword evidence="2" id="KW-1003">Cell membrane</keyword>
<dbReference type="GO" id="GO:0008808">
    <property type="term" value="F:cardiolipin synthase activity"/>
    <property type="evidence" value="ECO:0007669"/>
    <property type="project" value="UniProtKB-UniRule"/>
</dbReference>
<dbReference type="InterPro" id="IPR027379">
    <property type="entry name" value="CLS_N"/>
</dbReference>
<dbReference type="STRING" id="1122619.GCA_000373745_00425"/>
<dbReference type="EMBL" id="UGSB01000001">
    <property type="protein sequence ID" value="SUA56758.1"/>
    <property type="molecule type" value="Genomic_DNA"/>
</dbReference>
<feature type="transmembrane region" description="Helical" evidence="13">
    <location>
        <begin position="12"/>
        <end position="30"/>
    </location>
</feature>
<dbReference type="PROSITE" id="PS50035">
    <property type="entry name" value="PLD"/>
    <property type="match status" value="2"/>
</dbReference>
<evidence type="ECO:0000259" key="14">
    <source>
        <dbReference type="PROSITE" id="PS50035"/>
    </source>
</evidence>
<reference evidence="15 18" key="2">
    <citation type="submission" date="2020-12" db="EMBL/GenBank/DDBJ databases">
        <title>FDA dAtabase for Regulatory Grade micrObial Sequences (FDA-ARGOS): Supporting development and validation of Infectious Disease Dx tests.</title>
        <authorList>
            <person name="Sproer C."/>
            <person name="Gronow S."/>
            <person name="Severitt S."/>
            <person name="Schroder I."/>
            <person name="Tallon L."/>
            <person name="Sadzewicz L."/>
            <person name="Zhao X."/>
            <person name="Boylan J."/>
            <person name="Ott S."/>
            <person name="Bowen H."/>
            <person name="Vavikolanu K."/>
            <person name="Mehta A."/>
            <person name="Aluvathingal J."/>
            <person name="Nadendla S."/>
            <person name="Lowell S."/>
            <person name="Myers T."/>
            <person name="Yan Y."/>
            <person name="Sichtig H."/>
        </authorList>
    </citation>
    <scope>NUCLEOTIDE SEQUENCE [LARGE SCALE GENOMIC DNA]</scope>
    <source>
        <strain evidence="15 18">FDAARGOS_872</strain>
    </source>
</reference>
<evidence type="ECO:0000256" key="6">
    <source>
        <dbReference type="ARBA" id="ARBA00022737"/>
    </source>
</evidence>
<feature type="domain" description="PLD phosphodiesterase" evidence="14">
    <location>
        <begin position="409"/>
        <end position="436"/>
    </location>
</feature>
<dbReference type="SUPFAM" id="SSF56024">
    <property type="entry name" value="Phospholipase D/nuclease"/>
    <property type="match status" value="2"/>
</dbReference>
<keyword evidence="10" id="KW-0594">Phospholipid biosynthesis</keyword>
<evidence type="ECO:0000256" key="4">
    <source>
        <dbReference type="ARBA" id="ARBA00022679"/>
    </source>
</evidence>
<dbReference type="InterPro" id="IPR022924">
    <property type="entry name" value="Cardiolipin_synthase"/>
</dbReference>
<accession>A0A378XIV4</accession>
<dbReference type="AlphaFoldDB" id="A0A378XIV4"/>
<dbReference type="OrthoDB" id="9762009at2"/>
<organism evidence="16 17">
    <name type="scientific">Oligella ureolytica</name>
    <dbReference type="NCBI Taxonomy" id="90244"/>
    <lineage>
        <taxon>Bacteria</taxon>
        <taxon>Pseudomonadati</taxon>
        <taxon>Pseudomonadota</taxon>
        <taxon>Betaproteobacteria</taxon>
        <taxon>Burkholderiales</taxon>
        <taxon>Alcaligenaceae</taxon>
        <taxon>Oligella</taxon>
    </lineage>
</organism>